<feature type="modified residue" description="3-oxoalanine (Ser)" evidence="1">
    <location>
        <position position="85"/>
    </location>
</feature>
<evidence type="ECO:0000256" key="1">
    <source>
        <dbReference type="PIRSR" id="PIRSR600917-52"/>
    </source>
</evidence>
<sequence>MFLNNDPMRYITGAVLLSLSSGVLAGTKGKEEPAKRPNILFVINDDQSYAHTSFAGSRFVNTPGFDRVASNGIYFTNCYGGSPGSAPSRSSLVTGRHHWQNKQSGQHASSWMKEHVPFVDLLEASGYYIGFTGKGVDPFQYARNDQDTLWRKGNAAGHPFNKHKYEKNTSSDLRTAKGIGLTDYYKNFRSFMQQRKDGQPFYFWYGATEPHRVYEKGSWKRNGKSLDQVDVPGFLPDSEEVRGDMLDYAVEIEWADSHLSKMLEYLDSIGELNNTIVIVTADNGMPFPRAKANCFEYGVHVPFAVSYPKGFPGKRRVDDPISFVDIAPTILEIAGVKPDGMLPISGRSFMNILKSKKEGIVDQSKKYVYMGRERHSSSRWQNLGYPQRAVRNQDYLLIWNLRPERWPAGAPQMLNKKTGELYPMYGIGEDGTFHPDWAFTDVDDAPSKTFLIENHKDPVIRPYFDLAFNKRPEFELYCIGNDPFCLDNLIGKKDYAEIENELKQALLEELKRSEDPRIVGPDKEIFESYIRYSPIREFPKPDWAE</sequence>
<protein>
    <submittedName>
        <fullName evidence="4">Sulfatase</fullName>
    </submittedName>
</protein>
<evidence type="ECO:0000313" key="4">
    <source>
        <dbReference type="EMBL" id="VYT53058.1"/>
    </source>
</evidence>
<name>A0A6N2XIH0_9BACE</name>
<evidence type="ECO:0000256" key="2">
    <source>
        <dbReference type="SAM" id="SignalP"/>
    </source>
</evidence>
<reference evidence="4" key="1">
    <citation type="submission" date="2019-11" db="EMBL/GenBank/DDBJ databases">
        <authorList>
            <person name="Feng L."/>
        </authorList>
    </citation>
    <scope>NUCLEOTIDE SEQUENCE</scope>
    <source>
        <strain evidence="4">BintestinalisLFYP9</strain>
    </source>
</reference>
<gene>
    <name evidence="4" type="ORF">BILFYP9_04740</name>
</gene>
<feature type="signal peptide" evidence="2">
    <location>
        <begin position="1"/>
        <end position="25"/>
    </location>
</feature>
<comment type="PTM">
    <text evidence="1">The conversion to 3-oxoalanine (also known as C-formylglycine, FGly), of a serine or cysteine residue in prokaryotes and of a cysteine residue in eukaryotes, is critical for catalytic activity.</text>
</comment>
<organism evidence="4">
    <name type="scientific">Bacteroides intestinalis</name>
    <dbReference type="NCBI Taxonomy" id="329854"/>
    <lineage>
        <taxon>Bacteria</taxon>
        <taxon>Pseudomonadati</taxon>
        <taxon>Bacteroidota</taxon>
        <taxon>Bacteroidia</taxon>
        <taxon>Bacteroidales</taxon>
        <taxon>Bacteroidaceae</taxon>
        <taxon>Bacteroides</taxon>
    </lineage>
</organism>
<dbReference type="EMBL" id="CACRSU010000050">
    <property type="protein sequence ID" value="VYT53058.1"/>
    <property type="molecule type" value="Genomic_DNA"/>
</dbReference>
<keyword evidence="2" id="KW-0732">Signal</keyword>
<proteinExistence type="predicted"/>
<dbReference type="CDD" id="cd16027">
    <property type="entry name" value="SGSH"/>
    <property type="match status" value="1"/>
</dbReference>
<accession>A0A6N2XIH0</accession>
<dbReference type="InterPro" id="IPR000917">
    <property type="entry name" value="Sulfatase_N"/>
</dbReference>
<dbReference type="InterPro" id="IPR052701">
    <property type="entry name" value="GAG_Ulvan_Degrading_Sulfatases"/>
</dbReference>
<dbReference type="InterPro" id="IPR017850">
    <property type="entry name" value="Alkaline_phosphatase_core_sf"/>
</dbReference>
<dbReference type="PANTHER" id="PTHR43751">
    <property type="entry name" value="SULFATASE"/>
    <property type="match status" value="1"/>
</dbReference>
<evidence type="ECO:0000259" key="3">
    <source>
        <dbReference type="Pfam" id="PF00884"/>
    </source>
</evidence>
<feature type="chain" id="PRO_5027089432" evidence="2">
    <location>
        <begin position="26"/>
        <end position="545"/>
    </location>
</feature>
<feature type="domain" description="Sulfatase N-terminal" evidence="3">
    <location>
        <begin position="37"/>
        <end position="336"/>
    </location>
</feature>
<dbReference type="PANTHER" id="PTHR43751:SF1">
    <property type="entry name" value="SULFATASE ATSG-RELATED"/>
    <property type="match status" value="1"/>
</dbReference>
<dbReference type="Gene3D" id="3.40.720.10">
    <property type="entry name" value="Alkaline Phosphatase, subunit A"/>
    <property type="match status" value="1"/>
</dbReference>
<dbReference type="SUPFAM" id="SSF53649">
    <property type="entry name" value="Alkaline phosphatase-like"/>
    <property type="match status" value="1"/>
</dbReference>
<dbReference type="AlphaFoldDB" id="A0A6N2XIH0"/>
<dbReference type="Pfam" id="PF00884">
    <property type="entry name" value="Sulfatase"/>
    <property type="match status" value="1"/>
</dbReference>